<dbReference type="Proteomes" id="UP000202259">
    <property type="component" value="Chromosome"/>
</dbReference>
<dbReference type="RefSeq" id="WP_081149455.1">
    <property type="nucleotide sequence ID" value="NZ_CP020465.1"/>
</dbReference>
<organism evidence="2 3">
    <name type="scientific">Cognaticolwellia beringensis</name>
    <dbReference type="NCBI Taxonomy" id="1967665"/>
    <lineage>
        <taxon>Bacteria</taxon>
        <taxon>Pseudomonadati</taxon>
        <taxon>Pseudomonadota</taxon>
        <taxon>Gammaproteobacteria</taxon>
        <taxon>Alteromonadales</taxon>
        <taxon>Colwelliaceae</taxon>
        <taxon>Cognaticolwellia</taxon>
    </lineage>
</organism>
<gene>
    <name evidence="2" type="ORF">B5D82_04105</name>
</gene>
<protein>
    <submittedName>
        <fullName evidence="2">Uncharacterized protein</fullName>
    </submittedName>
</protein>
<dbReference type="KEGG" id="cber:B5D82_04105"/>
<evidence type="ECO:0000256" key="1">
    <source>
        <dbReference type="SAM" id="SignalP"/>
    </source>
</evidence>
<reference evidence="2 3" key="1">
    <citation type="submission" date="2017-08" db="EMBL/GenBank/DDBJ databases">
        <title>Complete genome of Colwellia sp. NB097-1, a psychrophile bacterium ioslated from Bering Sea.</title>
        <authorList>
            <person name="Chen X."/>
        </authorList>
    </citation>
    <scope>NUCLEOTIDE SEQUENCE [LARGE SCALE GENOMIC DNA]</scope>
    <source>
        <strain evidence="2 3">NB097-1</strain>
    </source>
</reference>
<evidence type="ECO:0000313" key="3">
    <source>
        <dbReference type="Proteomes" id="UP000202259"/>
    </source>
</evidence>
<name>A0A222G530_9GAMM</name>
<dbReference type="AlphaFoldDB" id="A0A222G530"/>
<proteinExistence type="predicted"/>
<dbReference type="EMBL" id="CP020465">
    <property type="protein sequence ID" value="ASP47027.1"/>
    <property type="molecule type" value="Genomic_DNA"/>
</dbReference>
<feature type="signal peptide" evidence="1">
    <location>
        <begin position="1"/>
        <end position="27"/>
    </location>
</feature>
<feature type="chain" id="PRO_5012623591" evidence="1">
    <location>
        <begin position="28"/>
        <end position="323"/>
    </location>
</feature>
<keyword evidence="1" id="KW-0732">Signal</keyword>
<evidence type="ECO:0000313" key="2">
    <source>
        <dbReference type="EMBL" id="ASP47027.1"/>
    </source>
</evidence>
<dbReference type="PROSITE" id="PS51257">
    <property type="entry name" value="PROKAR_LIPOPROTEIN"/>
    <property type="match status" value="1"/>
</dbReference>
<dbReference type="OrthoDB" id="7187509at2"/>
<keyword evidence="3" id="KW-1185">Reference proteome</keyword>
<sequence length="323" mass="34771">MNLRDKFVFFTLCLSFVLSGCSTTDSAVFVTKSTIGVVDVDSTPGTVSFAYDRVEGYFGPNYENGAVPPVVGSMRTSGEIINPTIKQLYATGEAATLVIDDNATTYTKSDDDKLTGKRQALIFGTSTSLGFKIGVSNSNPTFTLGYKRKEASYIPIHKGVNGAEDKYSSVLASIDTTVKTDVNGNEFENGQYFATGEAAKLLAVQPYIKGAFKSSAKSALGSYDENFSKQVQNHSGITRCAFNLKSEQWQSVIDNGIAAHLFSDLDDSLTSSLKQFSSSKSADDLVILLQLYSEAIAGGINPTNEHSLLLKTHEDLVCNLARS</sequence>
<accession>A0A222G530</accession>